<sequence length="320" mass="36753">MVYRSRIPGIIDLLRQNGRDDLELRFRRDLQTYGPEIRNRFRGLLTPDRQNELLERFVFSRTFPHGSRFPGDMALDDLSMLPDPADGGHPPRPLDNDFILFGIPHLPLFATAFREIQARERRLHESAMQFVQTTSQPHIYDNRPRADGRNLETATSRPTILPPKIDDSRDDDSPPAKTLKENYAPEDDDICPICQEGYSDAHPSASLIPNCGHFFHMDCMVQWINSESIGGQSRDRCICCRREYFGLLSQFHGEVFPPQGGEDFWRDHNGPLVNEVFPRLDFSPSPYYSSDEEPLIDEDDCYFDVPPGQGARKNQAELQD</sequence>
<feature type="compositionally biased region" description="Basic and acidic residues" evidence="2">
    <location>
        <begin position="164"/>
        <end position="180"/>
    </location>
</feature>
<dbReference type="EMBL" id="PQXL01000550">
    <property type="protein sequence ID" value="THV44960.1"/>
    <property type="molecule type" value="Genomic_DNA"/>
</dbReference>
<dbReference type="PROSITE" id="PS50089">
    <property type="entry name" value="ZF_RING_2"/>
    <property type="match status" value="1"/>
</dbReference>
<feature type="compositionally biased region" description="Basic and acidic residues" evidence="2">
    <location>
        <begin position="140"/>
        <end position="150"/>
    </location>
</feature>
<dbReference type="SUPFAM" id="SSF57850">
    <property type="entry name" value="RING/U-box"/>
    <property type="match status" value="1"/>
</dbReference>
<accession>A0A4S8QK68</accession>
<evidence type="ECO:0000256" key="1">
    <source>
        <dbReference type="PROSITE-ProRule" id="PRU00175"/>
    </source>
</evidence>
<dbReference type="InterPro" id="IPR013083">
    <property type="entry name" value="Znf_RING/FYVE/PHD"/>
</dbReference>
<evidence type="ECO:0000313" key="5">
    <source>
        <dbReference type="Proteomes" id="UP000308671"/>
    </source>
</evidence>
<dbReference type="OrthoDB" id="1681166at2759"/>
<proteinExistence type="predicted"/>
<evidence type="ECO:0000313" key="4">
    <source>
        <dbReference type="EMBL" id="THV44960.1"/>
    </source>
</evidence>
<evidence type="ECO:0000259" key="3">
    <source>
        <dbReference type="PROSITE" id="PS50089"/>
    </source>
</evidence>
<dbReference type="Gene3D" id="3.30.40.10">
    <property type="entry name" value="Zinc/RING finger domain, C3HC4 (zinc finger)"/>
    <property type="match status" value="1"/>
</dbReference>
<comment type="caution">
    <text evidence="4">The sequence shown here is derived from an EMBL/GenBank/DDBJ whole genome shotgun (WGS) entry which is preliminary data.</text>
</comment>
<feature type="domain" description="RING-type" evidence="3">
    <location>
        <begin position="191"/>
        <end position="241"/>
    </location>
</feature>
<keyword evidence="5" id="KW-1185">Reference proteome</keyword>
<gene>
    <name evidence="4" type="ORF">BGAL_0551g00050</name>
</gene>
<organism evidence="4 5">
    <name type="scientific">Botrytis galanthina</name>
    <dbReference type="NCBI Taxonomy" id="278940"/>
    <lineage>
        <taxon>Eukaryota</taxon>
        <taxon>Fungi</taxon>
        <taxon>Dikarya</taxon>
        <taxon>Ascomycota</taxon>
        <taxon>Pezizomycotina</taxon>
        <taxon>Leotiomycetes</taxon>
        <taxon>Helotiales</taxon>
        <taxon>Sclerotiniaceae</taxon>
        <taxon>Botrytis</taxon>
    </lineage>
</organism>
<keyword evidence="1" id="KW-0863">Zinc-finger</keyword>
<dbReference type="Proteomes" id="UP000308671">
    <property type="component" value="Unassembled WGS sequence"/>
</dbReference>
<reference evidence="4 5" key="1">
    <citation type="submission" date="2017-12" db="EMBL/GenBank/DDBJ databases">
        <title>Comparative genomics of Botrytis spp.</title>
        <authorList>
            <person name="Valero-Jimenez C.A."/>
            <person name="Tapia P."/>
            <person name="Veloso J."/>
            <person name="Silva-Moreno E."/>
            <person name="Staats M."/>
            <person name="Valdes J.H."/>
            <person name="Van Kan J.A.L."/>
        </authorList>
    </citation>
    <scope>NUCLEOTIDE SEQUENCE [LARGE SCALE GENOMIC DNA]</scope>
    <source>
        <strain evidence="4 5">MUCL435</strain>
    </source>
</reference>
<dbReference type="SMART" id="SM00184">
    <property type="entry name" value="RING"/>
    <property type="match status" value="1"/>
</dbReference>
<dbReference type="GO" id="GO:0008270">
    <property type="term" value="F:zinc ion binding"/>
    <property type="evidence" value="ECO:0007669"/>
    <property type="project" value="UniProtKB-KW"/>
</dbReference>
<name>A0A4S8QK68_9HELO</name>
<protein>
    <recommendedName>
        <fullName evidence="3">RING-type domain-containing protein</fullName>
    </recommendedName>
</protein>
<keyword evidence="1" id="KW-0479">Metal-binding</keyword>
<dbReference type="AlphaFoldDB" id="A0A4S8QK68"/>
<feature type="region of interest" description="Disordered" evidence="2">
    <location>
        <begin position="135"/>
        <end position="182"/>
    </location>
</feature>
<evidence type="ECO:0000256" key="2">
    <source>
        <dbReference type="SAM" id="MobiDB-lite"/>
    </source>
</evidence>
<dbReference type="InterPro" id="IPR001841">
    <property type="entry name" value="Znf_RING"/>
</dbReference>
<dbReference type="Pfam" id="PF13639">
    <property type="entry name" value="zf-RING_2"/>
    <property type="match status" value="1"/>
</dbReference>
<keyword evidence="1" id="KW-0862">Zinc</keyword>